<reference evidence="1 2" key="1">
    <citation type="submission" date="2016-10" db="EMBL/GenBank/DDBJ databases">
        <authorList>
            <person name="de Groot N.N."/>
        </authorList>
    </citation>
    <scope>NUCLEOTIDE SEQUENCE [LARGE SCALE GENOMIC DNA]</scope>
    <source>
        <strain evidence="1 2">DSM 14858</strain>
    </source>
</reference>
<organism evidence="1 2">
    <name type="scientific">Jannaschia helgolandensis</name>
    <dbReference type="NCBI Taxonomy" id="188906"/>
    <lineage>
        <taxon>Bacteria</taxon>
        <taxon>Pseudomonadati</taxon>
        <taxon>Pseudomonadota</taxon>
        <taxon>Alphaproteobacteria</taxon>
        <taxon>Rhodobacterales</taxon>
        <taxon>Roseobacteraceae</taxon>
        <taxon>Jannaschia</taxon>
    </lineage>
</organism>
<dbReference type="STRING" id="188906.SAMN04488526_1627"/>
<sequence>MTESPIQHPLPTITVVTCLRDEGPFAVEWIAHLRALGVGQILAFTNDCRDGTGALLDALAPAGVVHMPQGDILGSNPAPQWRAMAAAWDHPACRDADWLAHLDPDEFIALDGPATLPDLVARMPDAQAIVLPWRLFGCAGRLEPGQGSTPERFDRAAPAGVAYPALASFFKTLFRRDGPFTGFGIHRPRQSAPPVLYDDTGARNDALAQAAKRILLWRGGQVPDGRIAQLNHYSTRSVHEFLVKRDRGLPNHVGKPVDLEYWVERNFNETRCNMIASQLPAMMAETARLRDMPGVAMAEAAARAWHDAELSRILATPDGARLCGRLVLAAGSRAPAPALGRSLLDLYARAQEAGR</sequence>
<dbReference type="AlphaFoldDB" id="A0A1H7L6U8"/>
<dbReference type="EMBL" id="FNZQ01000002">
    <property type="protein sequence ID" value="SEK94729.1"/>
    <property type="molecule type" value="Genomic_DNA"/>
</dbReference>
<keyword evidence="2" id="KW-1185">Reference proteome</keyword>
<dbReference type="GO" id="GO:0016740">
    <property type="term" value="F:transferase activity"/>
    <property type="evidence" value="ECO:0007669"/>
    <property type="project" value="UniProtKB-KW"/>
</dbReference>
<dbReference type="Pfam" id="PF13704">
    <property type="entry name" value="Glyco_tranf_2_4"/>
    <property type="match status" value="1"/>
</dbReference>
<keyword evidence="1" id="KW-0808">Transferase</keyword>
<evidence type="ECO:0000313" key="2">
    <source>
        <dbReference type="Proteomes" id="UP000199283"/>
    </source>
</evidence>
<dbReference type="RefSeq" id="WP_175495808.1">
    <property type="nucleotide sequence ID" value="NZ_FNZQ01000002.1"/>
</dbReference>
<accession>A0A1H7L6U8</accession>
<protein>
    <submittedName>
        <fullName evidence="1">Glycosyl transferase family 2</fullName>
    </submittedName>
</protein>
<dbReference type="InterPro" id="IPR029044">
    <property type="entry name" value="Nucleotide-diphossugar_trans"/>
</dbReference>
<evidence type="ECO:0000313" key="1">
    <source>
        <dbReference type="EMBL" id="SEK94729.1"/>
    </source>
</evidence>
<dbReference type="SUPFAM" id="SSF53448">
    <property type="entry name" value="Nucleotide-diphospho-sugar transferases"/>
    <property type="match status" value="1"/>
</dbReference>
<proteinExistence type="predicted"/>
<dbReference type="Proteomes" id="UP000199283">
    <property type="component" value="Unassembled WGS sequence"/>
</dbReference>
<name>A0A1H7L6U8_9RHOB</name>
<gene>
    <name evidence="1" type="ORF">SAMN04488526_1627</name>
</gene>